<sequence>MSFALHHECTRVPVTAVASCGALLLAAEGPFLRFYHASDSRFISSQRVFKAQPVHGITVYSEQHDHVTKLIVWGGRHVRALEVRYLPQRTQAEALSVSLSNVATAPDWIFDLAPRPTSLEELGYRNGTCAAVTAHNALLRVLVQCQDDDTPSDRSHITVSISELTSSTRSILYSAHLFWDSSSTLLVVAGTAFGEIMYWSWSQDENNVPISRTHRIFTGHEGSIFGVRISKELPSECCQQLRRVIASCSDDRTIRIWDVSDVDPSEKDIKASDEVSEVSRTRHTGFSNESFDAAPSTSSECLAIGWGHTSRIWTIRFLETTPCGGSLFLKSSGEDATARIWELLPSNSHDRKTTYKLSQLDCAGHHSGKNLWATDIFQDSKAVQHAICGGADSKITASPLPQNVQTTTSMTRSALAEYTIDDVLTLAEPIPTESKAVDMQGNHRSSKKAEFFRSYCFVDADTFLLTTNSGKVLLGSLRAVSNSDSSGLLAGSTCIATLDDLAGYSVCTSGSVPGIAFIAGASGNIYVYRKGTPTLAKVYCAAGKVGDMLTTNIIETNDKMIAALLITVVGQEEARLLYVDVASEDQITLDIAIPIDKSKTGLLITSMIHVIIPGTSFTILGFRRGTIAIYSMLDDGLTTSRAALYHVINRAHADETVTCLKWVVSPSSPSLGHLISVGRDGRLLIHQSDLSGGSLELVSRLSMPIGPNIEGVYFRENHLMIHGFSNKRWVLYDVTSEEEVMGVETGGAHRSWAYQPCPSAQGGTLVWTRASSMHIYSQIRASHTVIRSGGHGREIKAVAISPKRDDRSRSPLIATGAEDTDIKIFEYIDGELNCVQTLRKHTTGIQHLQWSHDGKYLFSSGGCEELYIWRVRDLPSNLGVGIVCEHVYVPESEHADLRIMSFDVRSSGPVYKIAMVFSDSSMKVYHFSPISPSGLVPLARGLYFTSCLTQCTFLPTHDLLTVSTDGHAVVWPVRFEGPLGHISALNWEQPTRIHQNASKTMATHALDEWTMLIVSGGDDGSLAFMAVSFLEESSSLFACPPVLVSRTHGSAVTSCAIVTDPVRGRTFILTSGNDEWVRLWEVGLLTGSKEPSDSTSLSHMYCLDVSRRGKIKTNVADVSSMAVLATSDENARVLLCGVGMEVVRLDWDENKLV</sequence>
<dbReference type="InterPro" id="IPR019775">
    <property type="entry name" value="WD40_repeat_CS"/>
</dbReference>
<evidence type="ECO:0000256" key="5">
    <source>
        <dbReference type="ARBA" id="ARBA00022737"/>
    </source>
</evidence>
<feature type="repeat" description="WD" evidence="7">
    <location>
        <begin position="217"/>
        <end position="267"/>
    </location>
</feature>
<evidence type="ECO:0000256" key="3">
    <source>
        <dbReference type="ARBA" id="ARBA00022574"/>
    </source>
</evidence>
<name>A0A6A7BNB5_9PLEO</name>
<feature type="repeat" description="WD" evidence="7">
    <location>
        <begin position="838"/>
        <end position="872"/>
    </location>
</feature>
<dbReference type="PROSITE" id="PS00678">
    <property type="entry name" value="WD_REPEATS_1"/>
    <property type="match status" value="2"/>
</dbReference>
<dbReference type="InterPro" id="IPR051973">
    <property type="entry name" value="tRNA_Anticodon_Mtase-Reg"/>
</dbReference>
<dbReference type="InterPro" id="IPR015943">
    <property type="entry name" value="WD40/YVTN_repeat-like_dom_sf"/>
</dbReference>
<dbReference type="PANTHER" id="PTHR14344:SF3">
    <property type="entry name" value="WD REPEAT-CONTAINING PROTEIN 6"/>
    <property type="match status" value="1"/>
</dbReference>
<organism evidence="8 9">
    <name type="scientific">Plenodomus tracheiphilus IPT5</name>
    <dbReference type="NCBI Taxonomy" id="1408161"/>
    <lineage>
        <taxon>Eukaryota</taxon>
        <taxon>Fungi</taxon>
        <taxon>Dikarya</taxon>
        <taxon>Ascomycota</taxon>
        <taxon>Pezizomycotina</taxon>
        <taxon>Dothideomycetes</taxon>
        <taxon>Pleosporomycetidae</taxon>
        <taxon>Pleosporales</taxon>
        <taxon>Pleosporineae</taxon>
        <taxon>Leptosphaeriaceae</taxon>
        <taxon>Plenodomus</taxon>
    </lineage>
</organism>
<dbReference type="SUPFAM" id="SSF101908">
    <property type="entry name" value="Putative isomerase YbhE"/>
    <property type="match status" value="1"/>
</dbReference>
<comment type="subcellular location">
    <subcellularLocation>
        <location evidence="1">Cytoplasm</location>
    </subcellularLocation>
</comment>
<keyword evidence="5" id="KW-0677">Repeat</keyword>
<dbReference type="Gene3D" id="2.130.10.10">
    <property type="entry name" value="YVTN repeat-like/Quinoprotein amine dehydrogenase"/>
    <property type="match status" value="4"/>
</dbReference>
<evidence type="ECO:0000256" key="7">
    <source>
        <dbReference type="PROSITE-ProRule" id="PRU00221"/>
    </source>
</evidence>
<dbReference type="Pfam" id="PF00400">
    <property type="entry name" value="WD40"/>
    <property type="match status" value="2"/>
</dbReference>
<gene>
    <name evidence="8" type="ORF">T440DRAFT_438042</name>
</gene>
<dbReference type="GO" id="GO:0030488">
    <property type="term" value="P:tRNA methylation"/>
    <property type="evidence" value="ECO:0007669"/>
    <property type="project" value="TreeGrafter"/>
</dbReference>
<keyword evidence="3 7" id="KW-0853">WD repeat</keyword>
<dbReference type="OrthoDB" id="5594999at2759"/>
<keyword evidence="2" id="KW-0963">Cytoplasm</keyword>
<reference evidence="8" key="1">
    <citation type="submission" date="2020-01" db="EMBL/GenBank/DDBJ databases">
        <authorList>
            <consortium name="DOE Joint Genome Institute"/>
            <person name="Haridas S."/>
            <person name="Albert R."/>
            <person name="Binder M."/>
            <person name="Bloem J."/>
            <person name="Labutti K."/>
            <person name="Salamov A."/>
            <person name="Andreopoulos B."/>
            <person name="Baker S.E."/>
            <person name="Barry K."/>
            <person name="Bills G."/>
            <person name="Bluhm B.H."/>
            <person name="Cannon C."/>
            <person name="Castanera R."/>
            <person name="Culley D.E."/>
            <person name="Daum C."/>
            <person name="Ezra D."/>
            <person name="Gonzalez J.B."/>
            <person name="Henrissat B."/>
            <person name="Kuo A."/>
            <person name="Liang C."/>
            <person name="Lipzen A."/>
            <person name="Lutzoni F."/>
            <person name="Magnuson J."/>
            <person name="Mondo S."/>
            <person name="Nolan M."/>
            <person name="Ohm R."/>
            <person name="Pangilinan J."/>
            <person name="Park H.-J."/>
            <person name="Ramirez L."/>
            <person name="Alfaro M."/>
            <person name="Sun H."/>
            <person name="Tritt A."/>
            <person name="Yoshinaga Y."/>
            <person name="Zwiers L.-H."/>
            <person name="Turgeon B.G."/>
            <person name="Goodwin S.B."/>
            <person name="Spatafora J.W."/>
            <person name="Crous P.W."/>
            <person name="Grigoriev I.V."/>
        </authorList>
    </citation>
    <scope>NUCLEOTIDE SEQUENCE</scope>
    <source>
        <strain evidence="8">IPT5</strain>
    </source>
</reference>
<comment type="similarity">
    <text evidence="6">Belongs to the WD repeat WDR6 family.</text>
</comment>
<accession>A0A6A7BNB5</accession>
<dbReference type="PANTHER" id="PTHR14344">
    <property type="entry name" value="WD REPEAT PROTEIN"/>
    <property type="match status" value="1"/>
</dbReference>
<dbReference type="PROSITE" id="PS50082">
    <property type="entry name" value="WD_REPEATS_2"/>
    <property type="match status" value="2"/>
</dbReference>
<evidence type="ECO:0000256" key="2">
    <source>
        <dbReference type="ARBA" id="ARBA00022490"/>
    </source>
</evidence>
<keyword evidence="4" id="KW-0819">tRNA processing</keyword>
<evidence type="ECO:0000313" key="9">
    <source>
        <dbReference type="Proteomes" id="UP000799423"/>
    </source>
</evidence>
<dbReference type="AlphaFoldDB" id="A0A6A7BNB5"/>
<dbReference type="SUPFAM" id="SSF50978">
    <property type="entry name" value="WD40 repeat-like"/>
    <property type="match status" value="2"/>
</dbReference>
<proteinExistence type="inferred from homology"/>
<evidence type="ECO:0000313" key="8">
    <source>
        <dbReference type="EMBL" id="KAF2856893.1"/>
    </source>
</evidence>
<evidence type="ECO:0000256" key="1">
    <source>
        <dbReference type="ARBA" id="ARBA00004496"/>
    </source>
</evidence>
<dbReference type="Proteomes" id="UP000799423">
    <property type="component" value="Unassembled WGS sequence"/>
</dbReference>
<keyword evidence="9" id="KW-1185">Reference proteome</keyword>
<dbReference type="SMART" id="SM00320">
    <property type="entry name" value="WD40"/>
    <property type="match status" value="8"/>
</dbReference>
<dbReference type="EMBL" id="MU006288">
    <property type="protein sequence ID" value="KAF2856893.1"/>
    <property type="molecule type" value="Genomic_DNA"/>
</dbReference>
<protein>
    <submittedName>
        <fullName evidence="8">WD repeat protein-like protein</fullName>
    </submittedName>
</protein>
<evidence type="ECO:0000256" key="4">
    <source>
        <dbReference type="ARBA" id="ARBA00022694"/>
    </source>
</evidence>
<dbReference type="GO" id="GO:0005737">
    <property type="term" value="C:cytoplasm"/>
    <property type="evidence" value="ECO:0007669"/>
    <property type="project" value="UniProtKB-SubCell"/>
</dbReference>
<dbReference type="InterPro" id="IPR036322">
    <property type="entry name" value="WD40_repeat_dom_sf"/>
</dbReference>
<dbReference type="InterPro" id="IPR001680">
    <property type="entry name" value="WD40_rpt"/>
</dbReference>
<evidence type="ECO:0000256" key="6">
    <source>
        <dbReference type="ARBA" id="ARBA00038255"/>
    </source>
</evidence>